<accession>A0ABX1XCV9</accession>
<comment type="similarity">
    <text evidence="2 7">Belongs to the membrane-bound acyltransferase family.</text>
</comment>
<dbReference type="InterPro" id="IPR024194">
    <property type="entry name" value="Ac/AlaTfrase_AlgI/DltB"/>
</dbReference>
<dbReference type="InterPro" id="IPR004299">
    <property type="entry name" value="MBOAT_fam"/>
</dbReference>
<evidence type="ECO:0000256" key="3">
    <source>
        <dbReference type="ARBA" id="ARBA00022475"/>
    </source>
</evidence>
<keyword evidence="7" id="KW-0808">Transferase</keyword>
<name>A0ABX1XCV9_9BACL</name>
<feature type="transmembrane region" description="Helical" evidence="8">
    <location>
        <begin position="412"/>
        <end position="431"/>
    </location>
</feature>
<feature type="transmembrane region" description="Helical" evidence="8">
    <location>
        <begin position="452"/>
        <end position="477"/>
    </location>
</feature>
<dbReference type="Pfam" id="PF03062">
    <property type="entry name" value="MBOAT"/>
    <property type="match status" value="1"/>
</dbReference>
<evidence type="ECO:0000256" key="1">
    <source>
        <dbReference type="ARBA" id="ARBA00004651"/>
    </source>
</evidence>
<keyword evidence="10" id="KW-1185">Reference proteome</keyword>
<feature type="transmembrane region" description="Helical" evidence="8">
    <location>
        <begin position="330"/>
        <end position="348"/>
    </location>
</feature>
<feature type="transmembrane region" description="Helical" evidence="8">
    <location>
        <begin position="77"/>
        <end position="100"/>
    </location>
</feature>
<evidence type="ECO:0000256" key="2">
    <source>
        <dbReference type="ARBA" id="ARBA00010323"/>
    </source>
</evidence>
<keyword evidence="5 8" id="KW-1133">Transmembrane helix</keyword>
<feature type="transmembrane region" description="Helical" evidence="8">
    <location>
        <begin position="47"/>
        <end position="65"/>
    </location>
</feature>
<evidence type="ECO:0000256" key="6">
    <source>
        <dbReference type="ARBA" id="ARBA00023136"/>
    </source>
</evidence>
<evidence type="ECO:0000256" key="8">
    <source>
        <dbReference type="SAM" id="Phobius"/>
    </source>
</evidence>
<protein>
    <submittedName>
        <fullName evidence="9">MBOAT family protein</fullName>
    </submittedName>
</protein>
<dbReference type="PANTHER" id="PTHR13285:SF18">
    <property type="entry name" value="PROTEIN-CYSTEINE N-PALMITOYLTRANSFERASE RASP"/>
    <property type="match status" value="1"/>
</dbReference>
<dbReference type="PIRSF" id="PIRSF500217">
    <property type="entry name" value="AlgI"/>
    <property type="match status" value="1"/>
</dbReference>
<comment type="subcellular location">
    <subcellularLocation>
        <location evidence="1">Cell membrane</location>
        <topology evidence="1">Multi-pass membrane protein</topology>
    </subcellularLocation>
</comment>
<keyword evidence="3 7" id="KW-1003">Cell membrane</keyword>
<feature type="transmembrane region" description="Helical" evidence="8">
    <location>
        <begin position="120"/>
        <end position="138"/>
    </location>
</feature>
<dbReference type="RefSeq" id="WP_171632542.1">
    <property type="nucleotide sequence ID" value="NZ_WHNY01000060.1"/>
</dbReference>
<feature type="transmembrane region" description="Helical" evidence="8">
    <location>
        <begin position="355"/>
        <end position="376"/>
    </location>
</feature>
<organism evidence="9 10">
    <name type="scientific">Paenibacillus plantarum</name>
    <dbReference type="NCBI Taxonomy" id="2654975"/>
    <lineage>
        <taxon>Bacteria</taxon>
        <taxon>Bacillati</taxon>
        <taxon>Bacillota</taxon>
        <taxon>Bacilli</taxon>
        <taxon>Bacillales</taxon>
        <taxon>Paenibacillaceae</taxon>
        <taxon>Paenibacillus</taxon>
    </lineage>
</organism>
<feature type="transmembrane region" description="Helical" evidence="8">
    <location>
        <begin position="309"/>
        <end position="324"/>
    </location>
</feature>
<proteinExistence type="inferred from homology"/>
<keyword evidence="4 8" id="KW-0812">Transmembrane</keyword>
<dbReference type="EMBL" id="WHNY01000060">
    <property type="protein sequence ID" value="NOU66236.1"/>
    <property type="molecule type" value="Genomic_DNA"/>
</dbReference>
<feature type="transmembrane region" description="Helical" evidence="8">
    <location>
        <begin position="7"/>
        <end position="27"/>
    </location>
</feature>
<evidence type="ECO:0000256" key="4">
    <source>
        <dbReference type="ARBA" id="ARBA00022692"/>
    </source>
</evidence>
<evidence type="ECO:0000256" key="7">
    <source>
        <dbReference type="PIRNR" id="PIRNR016636"/>
    </source>
</evidence>
<dbReference type="InterPro" id="IPR051085">
    <property type="entry name" value="MB_O-acyltransferase"/>
</dbReference>
<dbReference type="Proteomes" id="UP000653578">
    <property type="component" value="Unassembled WGS sequence"/>
</dbReference>
<reference evidence="9 10" key="1">
    <citation type="submission" date="2019-10" db="EMBL/GenBank/DDBJ databases">
        <title>Description of Paenibacillus humi sp. nov.</title>
        <authorList>
            <person name="Carlier A."/>
            <person name="Qi S."/>
        </authorList>
    </citation>
    <scope>NUCLEOTIDE SEQUENCE [LARGE SCALE GENOMIC DNA]</scope>
    <source>
        <strain evidence="9 10">LMG 31461</strain>
    </source>
</reference>
<evidence type="ECO:0000313" key="9">
    <source>
        <dbReference type="EMBL" id="NOU66236.1"/>
    </source>
</evidence>
<keyword evidence="7" id="KW-0012">Acyltransferase</keyword>
<keyword evidence="6 7" id="KW-0472">Membrane</keyword>
<dbReference type="PIRSF" id="PIRSF016636">
    <property type="entry name" value="AlgI_DltB"/>
    <property type="match status" value="1"/>
</dbReference>
<gene>
    <name evidence="9" type="ORF">GC096_19535</name>
</gene>
<sequence length="489" mass="56723">MVFSSPIFIFLFLPVVILVYYFINVQFRNLLLLIASLFFYAWGEPKVVFLMIFSILLNYSFGILIEHYNKRLKISRIIVAIAIISNLSFLIYYKYINFILDNFNNLLIGFEAQPIVIDKVSLPIGISFFTFHVISYIIDAYKGKTPIQKNPLLLGLYVSFFPQLVAGPIVRYHDIAEQLTKRTVDLNGIAYGTQRFVLGLGKKVLISNPLAQVADQIFSSNTNELTSPIAWLGIICYTLQLYFDFSGYSDMAIGLGRIFGFKFLENFNYPYISKSIQEFWRRWHISLSTWFRDYLYIPLGGNRVKKSRFYFNLLIVWLATGIWHGASWNFIIWGLFHGLFIIIERVPAIKKVLGALWSPFQHIYALLIVIIGWVFFRAEDLNYAIEYLRSMFMLQTPEVVSQYASMYLNNEVYLALLFGIVGSTPIIKSYSKLYDLTILKLNSNNNKTFKYTLGYLMHAVKLIGLVLIFIFTIASLASNTYNPFIYFRF</sequence>
<dbReference type="InterPro" id="IPR028362">
    <property type="entry name" value="AlgI"/>
</dbReference>
<comment type="caution">
    <text evidence="9">The sequence shown here is derived from an EMBL/GenBank/DDBJ whole genome shotgun (WGS) entry which is preliminary data.</text>
</comment>
<evidence type="ECO:0000256" key="5">
    <source>
        <dbReference type="ARBA" id="ARBA00022989"/>
    </source>
</evidence>
<evidence type="ECO:0000313" key="10">
    <source>
        <dbReference type="Proteomes" id="UP000653578"/>
    </source>
</evidence>
<dbReference type="PANTHER" id="PTHR13285">
    <property type="entry name" value="ACYLTRANSFERASE"/>
    <property type="match status" value="1"/>
</dbReference>